<dbReference type="EMBL" id="QFVR01000011">
    <property type="protein sequence ID" value="PWI25217.1"/>
    <property type="molecule type" value="Genomic_DNA"/>
</dbReference>
<evidence type="ECO:0000313" key="3">
    <source>
        <dbReference type="Proteomes" id="UP000245938"/>
    </source>
</evidence>
<sequence>MIRYRHFKLRKMIVIPILIMTVFTSASIAEAKKDTPIKKYDHHVKLNAKKQLVVTSKNTVVKGFALYKKTLYYNGTIFTGTLNKKKYHRGFPFTGLSKKKYYKSGFLGTGLFNKKYYKSGLLGTGLFNKKYYKSGLLGTGLFNKKYYKSGLLGTGLFNKKYYKSGLLGTGLFNKKYYKSGLLGTGFFNNLFYNQGQLVHGFHDHTLYIHGVVATGLVSFHDYWYSNSQLASGFLLYGPHDERYYIDGLHITDSLIILDAQLARAHKKAQQSLTDFDVITKQLAALKVINEESNADKKAALLSLFNEQFHLNITDATEMITQLHMTAPHSADAAMRDVVATLQLVIERKKQIPIFSNQQEFITFYSTAMRDFFTQIGKITYPIERKDFDSLSAELGLTLSDPSSGGGSPILPSTPPAIKKSWAAILNAQGTFADFQQVGLTKVRAIDVPLLNIHLQKNQANTEALVKEHSKVFTFVHTLSTIINSSTPITSATDVSSTKDFRSAAITDDFMRALLIDMRLTNTQSFTGPYTIDAFKKYLDTRLTKLLSDTEAMNTVISYYLINNTNFFNSQTSILATAEVILRSHYTGLSPIEQRSKYLSLLLNLQNKHYDIRFDQVNKHSLQDLPPTASLYALAQEAAVTEPIDNTISSLLILADDQLVLDAYTDFSVTEKETFFKDLLQYHNHFQYLLEQVTKDHFYPISDLAAYYAQFNVDSFHSFTEGLLLQQNKSILESQKNTIEENIIQNKLFFKNYSLKKKQHLLFYYKHINPLETEISKINSIYTRSEKPVQIIERYGYFNSDYSFSIDMLDQYNPKAIYISDDLYWVNGDINSKLTYDKKNTQLFIPPQYIANGTLFTIIDENDYFHTLKLKIINTTESATLSSEIRAFIKNVETLSATDFLTKQTWADHDYVYNYSNKKAFNFLFDANPYEKSILDSLLQTSRTALLNKINTVPSTLTIENFLNEFSTITTMSPADFETFKTKIALEQFTTYDELKDFINNYS</sequence>
<accession>A0A2U3AKZ7</accession>
<keyword evidence="3" id="KW-1185">Reference proteome</keyword>
<evidence type="ECO:0000313" key="2">
    <source>
        <dbReference type="EMBL" id="PWI25217.1"/>
    </source>
</evidence>
<feature type="signal peptide" evidence="1">
    <location>
        <begin position="1"/>
        <end position="31"/>
    </location>
</feature>
<comment type="caution">
    <text evidence="2">The sequence shown here is derived from an EMBL/GenBank/DDBJ whole genome shotgun (WGS) entry which is preliminary data.</text>
</comment>
<dbReference type="Proteomes" id="UP000245938">
    <property type="component" value="Unassembled WGS sequence"/>
</dbReference>
<reference evidence="2 3" key="1">
    <citation type="submission" date="2018-05" db="EMBL/GenBank/DDBJ databases">
        <title>Kurthia sibirica genome sequence.</title>
        <authorList>
            <person name="Maclea K.S."/>
            <person name="Goen A.E."/>
        </authorList>
    </citation>
    <scope>NUCLEOTIDE SEQUENCE [LARGE SCALE GENOMIC DNA]</scope>
    <source>
        <strain evidence="2 3">ATCC 49154</strain>
    </source>
</reference>
<organism evidence="2 3">
    <name type="scientific">Kurthia sibirica</name>
    <dbReference type="NCBI Taxonomy" id="202750"/>
    <lineage>
        <taxon>Bacteria</taxon>
        <taxon>Bacillati</taxon>
        <taxon>Bacillota</taxon>
        <taxon>Bacilli</taxon>
        <taxon>Bacillales</taxon>
        <taxon>Caryophanaceae</taxon>
        <taxon>Kurthia</taxon>
    </lineage>
</organism>
<dbReference type="AlphaFoldDB" id="A0A2U3AKZ7"/>
<dbReference type="RefSeq" id="WP_109306250.1">
    <property type="nucleotide sequence ID" value="NZ_JBHMEQ010000022.1"/>
</dbReference>
<gene>
    <name evidence="2" type="ORF">DEX24_09790</name>
</gene>
<name>A0A2U3AKZ7_9BACL</name>
<protein>
    <submittedName>
        <fullName evidence="2">Uncharacterized protein</fullName>
    </submittedName>
</protein>
<keyword evidence="1" id="KW-0732">Signal</keyword>
<evidence type="ECO:0000256" key="1">
    <source>
        <dbReference type="SAM" id="SignalP"/>
    </source>
</evidence>
<proteinExistence type="predicted"/>
<feature type="chain" id="PRO_5015397102" evidence="1">
    <location>
        <begin position="32"/>
        <end position="1002"/>
    </location>
</feature>